<accession>A0A8T2UX57</accession>
<keyword evidence="6" id="KW-0544">Nucleosome core</keyword>
<protein>
    <recommendedName>
        <fullName evidence="6">Histone H2A</fullName>
    </recommendedName>
</protein>
<name>A0A8T2UX57_CERRI</name>
<dbReference type="FunFam" id="1.10.20.10:FF:000103">
    <property type="entry name" value="Histone H2A type 1"/>
    <property type="match status" value="1"/>
</dbReference>
<feature type="region of interest" description="Disordered" evidence="7">
    <location>
        <begin position="42"/>
        <end position="151"/>
    </location>
</feature>
<dbReference type="InterPro" id="IPR002119">
    <property type="entry name" value="Histone_H2A"/>
</dbReference>
<dbReference type="GO" id="GO:0003677">
    <property type="term" value="F:DNA binding"/>
    <property type="evidence" value="ECO:0007669"/>
    <property type="project" value="UniProtKB-KW"/>
</dbReference>
<feature type="domain" description="Core Histone H2A/H2B/H3" evidence="8">
    <location>
        <begin position="176"/>
        <end position="225"/>
    </location>
</feature>
<keyword evidence="6" id="KW-0238">DNA-binding</keyword>
<proteinExistence type="inferred from homology"/>
<dbReference type="AlphaFoldDB" id="A0A8T2UX57"/>
<dbReference type="InterPro" id="IPR032454">
    <property type="entry name" value="Histone_H2A_C"/>
</dbReference>
<evidence type="ECO:0000256" key="7">
    <source>
        <dbReference type="SAM" id="MobiDB-lite"/>
    </source>
</evidence>
<dbReference type="GO" id="GO:0046982">
    <property type="term" value="F:protein heterodimerization activity"/>
    <property type="evidence" value="ECO:0007669"/>
    <property type="project" value="InterPro"/>
</dbReference>
<dbReference type="SMART" id="SM00414">
    <property type="entry name" value="H2A"/>
    <property type="match status" value="1"/>
</dbReference>
<evidence type="ECO:0000256" key="3">
    <source>
        <dbReference type="ARBA" id="ARBA00010691"/>
    </source>
</evidence>
<dbReference type="Gene3D" id="1.10.20.10">
    <property type="entry name" value="Histone, subunit A"/>
    <property type="match status" value="1"/>
</dbReference>
<comment type="subunit">
    <text evidence="6">The nucleosome is a histone octamer containing two molecules each of H2A, H2B, H3 and H4 assembled in one H3-H4 heterotetramer and two H2A-H2B heterodimers. The octamer wraps approximately 147 bp of DNA.</text>
</comment>
<sequence length="268" mass="29809">MWDKSPERRMITTGRSTWKDLSIESDGTFVSCKITHLRTLGRGRGRGFESGRGNCNQDQGQQQNHAEGGGQFRGRGSQRGHRNFQRNDSGFEDVNGDSSGSEKSLDEELGFPYVKTPGVRRAHADDTRRSDPGPRRSGRMRNSVQRLTYDTGSIAARKETHRLQMGLQGKHNAGRYAQRVGSRALVYLAAMLEYLAEEVLELSENAARDNKKDRIILRHIQLAVRNNEELGRLLGHVTIANGGVLPNIHSVLLPKKSMEKTSKASSAS</sequence>
<evidence type="ECO:0000313" key="11">
    <source>
        <dbReference type="Proteomes" id="UP000825935"/>
    </source>
</evidence>
<evidence type="ECO:0000313" key="10">
    <source>
        <dbReference type="EMBL" id="KAH7439340.1"/>
    </source>
</evidence>
<feature type="compositionally biased region" description="Low complexity" evidence="7">
    <location>
        <begin position="51"/>
        <end position="64"/>
    </location>
</feature>
<keyword evidence="5 6" id="KW-0539">Nucleus</keyword>
<feature type="domain" description="Histone H2A C-terminal" evidence="9">
    <location>
        <begin position="228"/>
        <end position="261"/>
    </location>
</feature>
<dbReference type="PRINTS" id="PR00620">
    <property type="entry name" value="HISTONEH2A"/>
</dbReference>
<dbReference type="OrthoDB" id="9421954at2759"/>
<comment type="subcellular location">
    <subcellularLocation>
        <location evidence="2">Chromosome</location>
    </subcellularLocation>
    <subcellularLocation>
        <location evidence="1 6">Nucleus</location>
    </subcellularLocation>
</comment>
<reference evidence="10" key="1">
    <citation type="submission" date="2021-08" db="EMBL/GenBank/DDBJ databases">
        <title>WGS assembly of Ceratopteris richardii.</title>
        <authorList>
            <person name="Marchant D.B."/>
            <person name="Chen G."/>
            <person name="Jenkins J."/>
            <person name="Shu S."/>
            <person name="Leebens-Mack J."/>
            <person name="Grimwood J."/>
            <person name="Schmutz J."/>
            <person name="Soltis P."/>
            <person name="Soltis D."/>
            <person name="Chen Z.-H."/>
        </authorList>
    </citation>
    <scope>NUCLEOTIDE SEQUENCE</scope>
    <source>
        <strain evidence="10">Whitten #5841</strain>
        <tissue evidence="10">Leaf</tissue>
    </source>
</reference>
<keyword evidence="4 6" id="KW-0158">Chromosome</keyword>
<dbReference type="Pfam" id="PF16211">
    <property type="entry name" value="Histone_H2A_C"/>
    <property type="match status" value="1"/>
</dbReference>
<gene>
    <name evidence="10" type="ORF">KP509_04G057000</name>
</gene>
<dbReference type="InterPro" id="IPR009072">
    <property type="entry name" value="Histone-fold"/>
</dbReference>
<dbReference type="GO" id="GO:0030527">
    <property type="term" value="F:structural constituent of chromatin"/>
    <property type="evidence" value="ECO:0007669"/>
    <property type="project" value="InterPro"/>
</dbReference>
<keyword evidence="11" id="KW-1185">Reference proteome</keyword>
<feature type="compositionally biased region" description="Polar residues" evidence="7">
    <location>
        <begin position="142"/>
        <end position="151"/>
    </location>
</feature>
<evidence type="ECO:0000259" key="8">
    <source>
        <dbReference type="Pfam" id="PF00125"/>
    </source>
</evidence>
<evidence type="ECO:0000259" key="9">
    <source>
        <dbReference type="Pfam" id="PF16211"/>
    </source>
</evidence>
<dbReference type="InterPro" id="IPR007125">
    <property type="entry name" value="H2A/H2B/H3"/>
</dbReference>
<dbReference type="EMBL" id="CM035409">
    <property type="protein sequence ID" value="KAH7439340.1"/>
    <property type="molecule type" value="Genomic_DNA"/>
</dbReference>
<comment type="caution">
    <text evidence="10">The sequence shown here is derived from an EMBL/GenBank/DDBJ whole genome shotgun (WGS) entry which is preliminary data.</text>
</comment>
<dbReference type="CDD" id="cd00074">
    <property type="entry name" value="HFD_H2A"/>
    <property type="match status" value="1"/>
</dbReference>
<dbReference type="Pfam" id="PF00125">
    <property type="entry name" value="Histone"/>
    <property type="match status" value="1"/>
</dbReference>
<dbReference type="SUPFAM" id="SSF47113">
    <property type="entry name" value="Histone-fold"/>
    <property type="match status" value="1"/>
</dbReference>
<dbReference type="GO" id="GO:0000786">
    <property type="term" value="C:nucleosome"/>
    <property type="evidence" value="ECO:0007669"/>
    <property type="project" value="UniProtKB-KW"/>
</dbReference>
<feature type="compositionally biased region" description="Basic and acidic residues" evidence="7">
    <location>
        <begin position="122"/>
        <end position="134"/>
    </location>
</feature>
<evidence type="ECO:0000256" key="2">
    <source>
        <dbReference type="ARBA" id="ARBA00004286"/>
    </source>
</evidence>
<evidence type="ECO:0000256" key="5">
    <source>
        <dbReference type="ARBA" id="ARBA00023242"/>
    </source>
</evidence>
<organism evidence="10 11">
    <name type="scientific">Ceratopteris richardii</name>
    <name type="common">Triangle waterfern</name>
    <dbReference type="NCBI Taxonomy" id="49495"/>
    <lineage>
        <taxon>Eukaryota</taxon>
        <taxon>Viridiplantae</taxon>
        <taxon>Streptophyta</taxon>
        <taxon>Embryophyta</taxon>
        <taxon>Tracheophyta</taxon>
        <taxon>Polypodiopsida</taxon>
        <taxon>Polypodiidae</taxon>
        <taxon>Polypodiales</taxon>
        <taxon>Pteridineae</taxon>
        <taxon>Pteridaceae</taxon>
        <taxon>Parkerioideae</taxon>
        <taxon>Ceratopteris</taxon>
    </lineage>
</organism>
<dbReference type="Proteomes" id="UP000825935">
    <property type="component" value="Chromosome 4"/>
</dbReference>
<comment type="similarity">
    <text evidence="3 6">Belongs to the histone H2A family.</text>
</comment>
<evidence type="ECO:0000256" key="1">
    <source>
        <dbReference type="ARBA" id="ARBA00004123"/>
    </source>
</evidence>
<dbReference type="GO" id="GO:0005634">
    <property type="term" value="C:nucleus"/>
    <property type="evidence" value="ECO:0007669"/>
    <property type="project" value="UniProtKB-SubCell"/>
</dbReference>
<evidence type="ECO:0000256" key="6">
    <source>
        <dbReference type="RuleBase" id="RU003767"/>
    </source>
</evidence>
<dbReference type="PANTHER" id="PTHR23430">
    <property type="entry name" value="HISTONE H2A"/>
    <property type="match status" value="1"/>
</dbReference>
<evidence type="ECO:0000256" key="4">
    <source>
        <dbReference type="ARBA" id="ARBA00022454"/>
    </source>
</evidence>